<dbReference type="GeneID" id="55007163"/>
<proteinExistence type="predicted"/>
<protein>
    <submittedName>
        <fullName evidence="1">Uncharacterized protein</fullName>
    </submittedName>
</protein>
<keyword evidence="2" id="KW-1185">Reference proteome</keyword>
<dbReference type="RefSeq" id="YP_009815930.1">
    <property type="nucleotide sequence ID" value="NC_048101.1"/>
</dbReference>
<evidence type="ECO:0000313" key="1">
    <source>
        <dbReference type="EMBL" id="AYQ99482.1"/>
    </source>
</evidence>
<sequence length="65" mass="7194">MSNRNFSYMVRAVSPSGNSGQDLIVRAPNKDDALQGFHDATEGKMTEWTITVDRLTVPTLEAKKP</sequence>
<organism evidence="1 2">
    <name type="scientific">Microbacterium phage Goodman</name>
    <dbReference type="NCBI Taxonomy" id="2484206"/>
    <lineage>
        <taxon>Viruses</taxon>
        <taxon>Duplodnaviria</taxon>
        <taxon>Heunggongvirae</taxon>
        <taxon>Uroviricota</taxon>
        <taxon>Caudoviricetes</taxon>
        <taxon>Goodmanvirus</taxon>
        <taxon>Goodmanvirus goodman</taxon>
    </lineage>
</organism>
<gene>
    <name evidence="1" type="primary">26</name>
    <name evidence="1" type="ORF">PBI_GOODMAN_26</name>
</gene>
<reference evidence="1 2" key="1">
    <citation type="submission" date="2018-10" db="EMBL/GenBank/DDBJ databases">
        <authorList>
            <person name="Garlena R.A."/>
            <person name="Russell D.A."/>
            <person name="Pope W.H."/>
            <person name="Jacobs-Sera D."/>
            <person name="Hatfull G.F."/>
        </authorList>
    </citation>
    <scope>NUCLEOTIDE SEQUENCE [LARGE SCALE GENOMIC DNA]</scope>
</reference>
<accession>A0A3G3LZ91</accession>
<dbReference type="EMBL" id="MK016495">
    <property type="protein sequence ID" value="AYQ99482.1"/>
    <property type="molecule type" value="Genomic_DNA"/>
</dbReference>
<dbReference type="KEGG" id="vg:55007163"/>
<name>A0A3G3LZ91_9CAUD</name>
<evidence type="ECO:0000313" key="2">
    <source>
        <dbReference type="Proteomes" id="UP000279037"/>
    </source>
</evidence>
<dbReference type="Proteomes" id="UP000279037">
    <property type="component" value="Segment"/>
</dbReference>